<dbReference type="SUPFAM" id="SSF57625">
    <property type="entry name" value="Invertebrate chitin-binding proteins"/>
    <property type="match status" value="4"/>
</dbReference>
<feature type="chain" id="PRO_5036475845" description="Chitin-binding type-2 domain-containing protein" evidence="6">
    <location>
        <begin position="22"/>
        <end position="322"/>
    </location>
</feature>
<feature type="domain" description="Chitin-binding type-2" evidence="7">
    <location>
        <begin position="27"/>
        <end position="82"/>
    </location>
</feature>
<dbReference type="Gene3D" id="2.170.140.10">
    <property type="entry name" value="Chitin binding domain"/>
    <property type="match status" value="4"/>
</dbReference>
<dbReference type="GO" id="GO:0005576">
    <property type="term" value="C:extracellular region"/>
    <property type="evidence" value="ECO:0007669"/>
    <property type="project" value="InterPro"/>
</dbReference>
<reference evidence="8" key="1">
    <citation type="submission" date="2022-08" db="UniProtKB">
        <authorList>
            <consortium name="EnsemblMetazoa"/>
        </authorList>
    </citation>
    <scope>IDENTIFICATION</scope>
    <source>
        <strain evidence="8">Dongola</strain>
    </source>
</reference>
<protein>
    <recommendedName>
        <fullName evidence="7">Chitin-binding type-2 domain-containing protein</fullName>
    </recommendedName>
</protein>
<feature type="domain" description="Chitin-binding type-2" evidence="7">
    <location>
        <begin position="189"/>
        <end position="248"/>
    </location>
</feature>
<keyword evidence="3" id="KW-0677">Repeat</keyword>
<accession>A0A8W7MU28</accession>
<evidence type="ECO:0000313" key="9">
    <source>
        <dbReference type="Proteomes" id="UP000075840"/>
    </source>
</evidence>
<evidence type="ECO:0000256" key="6">
    <source>
        <dbReference type="SAM" id="SignalP"/>
    </source>
</evidence>
<proteinExistence type="predicted"/>
<dbReference type="InterPro" id="IPR051940">
    <property type="entry name" value="Chitin_bind-dev_reg"/>
</dbReference>
<dbReference type="InterPro" id="IPR036508">
    <property type="entry name" value="Chitin-bd_dom_sf"/>
</dbReference>
<dbReference type="InterPro" id="IPR002557">
    <property type="entry name" value="Chitin-bd_dom"/>
</dbReference>
<dbReference type="PROSITE" id="PS50940">
    <property type="entry name" value="CHIT_BIND_II"/>
    <property type="match status" value="4"/>
</dbReference>
<keyword evidence="2 6" id="KW-0732">Signal</keyword>
<dbReference type="SMART" id="SM00494">
    <property type="entry name" value="ChtBD2"/>
    <property type="match status" value="4"/>
</dbReference>
<dbReference type="EMBL" id="APCN01005180">
    <property type="status" value="NOT_ANNOTATED_CDS"/>
    <property type="molecule type" value="Genomic_DNA"/>
</dbReference>
<evidence type="ECO:0000259" key="7">
    <source>
        <dbReference type="PROSITE" id="PS50940"/>
    </source>
</evidence>
<keyword evidence="9" id="KW-1185">Reference proteome</keyword>
<keyword evidence="4" id="KW-1015">Disulfide bond</keyword>
<evidence type="ECO:0000313" key="8">
    <source>
        <dbReference type="EnsemblMetazoa" id="AARA018747-PA"/>
    </source>
</evidence>
<evidence type="ECO:0000256" key="2">
    <source>
        <dbReference type="ARBA" id="ARBA00022729"/>
    </source>
</evidence>
<feature type="domain" description="Chitin-binding type-2" evidence="7">
    <location>
        <begin position="259"/>
        <end position="315"/>
    </location>
</feature>
<sequence>MDFKRFAVVFLVTVLSNFVTSQQLTPNELCEGVKINSFVADPEDCSKFYQCNGDTIIHGTCPTGMFYHAKDVCSFDESDCNSFTTPVSTTTIPDDNSITNESTSSTISSTITTPSIDSAIDPESYCLSSNPNIPSFVKSLDNCSNYYICVDQAPILQKCATGKYWNPIHQYCDDPEAVTCEHDRIADPEEVCQQRPLSGISFTASPNNCGEYYICIKQKPFRMNCAPGTHWNSNSNQCDDADIANCKASISTPSTIDLDELCAQSKDVFLSHPRYCDLYLFCRNGKASTQRCPFLTDWDSVNNRCMPRHQTICTKQRFHSSK</sequence>
<organism evidence="8 9">
    <name type="scientific">Anopheles arabiensis</name>
    <name type="common">Mosquito</name>
    <dbReference type="NCBI Taxonomy" id="7173"/>
    <lineage>
        <taxon>Eukaryota</taxon>
        <taxon>Metazoa</taxon>
        <taxon>Ecdysozoa</taxon>
        <taxon>Arthropoda</taxon>
        <taxon>Hexapoda</taxon>
        <taxon>Insecta</taxon>
        <taxon>Pterygota</taxon>
        <taxon>Neoptera</taxon>
        <taxon>Endopterygota</taxon>
        <taxon>Diptera</taxon>
        <taxon>Nematocera</taxon>
        <taxon>Culicoidea</taxon>
        <taxon>Culicidae</taxon>
        <taxon>Anophelinae</taxon>
        <taxon>Anopheles</taxon>
    </lineage>
</organism>
<dbReference type="Pfam" id="PF01607">
    <property type="entry name" value="CBM_14"/>
    <property type="match status" value="4"/>
</dbReference>
<evidence type="ECO:0000256" key="5">
    <source>
        <dbReference type="ARBA" id="ARBA00023180"/>
    </source>
</evidence>
<evidence type="ECO:0000256" key="3">
    <source>
        <dbReference type="ARBA" id="ARBA00022737"/>
    </source>
</evidence>
<dbReference type="PANTHER" id="PTHR23301:SF0">
    <property type="entry name" value="CHITIN-BINDING TYPE-2 DOMAIN-CONTAINING PROTEIN-RELATED"/>
    <property type="match status" value="1"/>
</dbReference>
<dbReference type="AlphaFoldDB" id="A0A8W7MU28"/>
<feature type="signal peptide" evidence="6">
    <location>
        <begin position="1"/>
        <end position="21"/>
    </location>
</feature>
<keyword evidence="1" id="KW-0147">Chitin-binding</keyword>
<keyword evidence="5" id="KW-0325">Glycoprotein</keyword>
<dbReference type="Proteomes" id="UP000075840">
    <property type="component" value="Unassembled WGS sequence"/>
</dbReference>
<evidence type="ECO:0000256" key="1">
    <source>
        <dbReference type="ARBA" id="ARBA00022669"/>
    </source>
</evidence>
<feature type="domain" description="Chitin-binding type-2" evidence="7">
    <location>
        <begin position="123"/>
        <end position="182"/>
    </location>
</feature>
<dbReference type="PANTHER" id="PTHR23301">
    <property type="entry name" value="CHITIN BINDING PERITROPHIN-A"/>
    <property type="match status" value="1"/>
</dbReference>
<dbReference type="EnsemblMetazoa" id="AARA018747-RA">
    <property type="protein sequence ID" value="AARA018747-PA"/>
    <property type="gene ID" value="AARA018747"/>
</dbReference>
<evidence type="ECO:0000256" key="4">
    <source>
        <dbReference type="ARBA" id="ARBA00023157"/>
    </source>
</evidence>
<name>A0A8W7MU28_ANOAR</name>
<dbReference type="GO" id="GO:0008061">
    <property type="term" value="F:chitin binding"/>
    <property type="evidence" value="ECO:0007669"/>
    <property type="project" value="UniProtKB-KW"/>
</dbReference>